<keyword evidence="3 5" id="KW-0863">Zinc-finger</keyword>
<reference evidence="9" key="1">
    <citation type="submission" date="2025-08" db="UniProtKB">
        <authorList>
            <consortium name="RefSeq"/>
        </authorList>
    </citation>
    <scope>IDENTIFICATION</scope>
    <source>
        <tissue evidence="9">Whole organism</tissue>
    </source>
</reference>
<dbReference type="SUPFAM" id="SSF57667">
    <property type="entry name" value="beta-beta-alpha zinc fingers"/>
    <property type="match status" value="4"/>
</dbReference>
<accession>A0A8B7NPC3</accession>
<feature type="domain" description="C2H2-type" evidence="7">
    <location>
        <begin position="451"/>
        <end position="479"/>
    </location>
</feature>
<dbReference type="Proteomes" id="UP000694843">
    <property type="component" value="Unplaced"/>
</dbReference>
<dbReference type="PROSITE" id="PS50157">
    <property type="entry name" value="ZINC_FINGER_C2H2_2"/>
    <property type="match status" value="8"/>
</dbReference>
<organism evidence="8 9">
    <name type="scientific">Hyalella azteca</name>
    <name type="common">Amphipod</name>
    <dbReference type="NCBI Taxonomy" id="294128"/>
    <lineage>
        <taxon>Eukaryota</taxon>
        <taxon>Metazoa</taxon>
        <taxon>Ecdysozoa</taxon>
        <taxon>Arthropoda</taxon>
        <taxon>Crustacea</taxon>
        <taxon>Multicrustacea</taxon>
        <taxon>Malacostraca</taxon>
        <taxon>Eumalacostraca</taxon>
        <taxon>Peracarida</taxon>
        <taxon>Amphipoda</taxon>
        <taxon>Senticaudata</taxon>
        <taxon>Talitrida</taxon>
        <taxon>Talitroidea</taxon>
        <taxon>Hyalellidae</taxon>
        <taxon>Hyalella</taxon>
    </lineage>
</organism>
<dbReference type="InterPro" id="IPR013087">
    <property type="entry name" value="Znf_C2H2_type"/>
</dbReference>
<evidence type="ECO:0000313" key="9">
    <source>
        <dbReference type="RefSeq" id="XP_018014971.1"/>
    </source>
</evidence>
<evidence type="ECO:0000256" key="6">
    <source>
        <dbReference type="SAM" id="MobiDB-lite"/>
    </source>
</evidence>
<name>A0A8B7NPC3_HYAAZ</name>
<feature type="domain" description="C2H2-type" evidence="7">
    <location>
        <begin position="512"/>
        <end position="539"/>
    </location>
</feature>
<dbReference type="GO" id="GO:0008270">
    <property type="term" value="F:zinc ion binding"/>
    <property type="evidence" value="ECO:0007669"/>
    <property type="project" value="UniProtKB-KW"/>
</dbReference>
<evidence type="ECO:0000256" key="3">
    <source>
        <dbReference type="ARBA" id="ARBA00022771"/>
    </source>
</evidence>
<dbReference type="PANTHER" id="PTHR24379">
    <property type="entry name" value="KRAB AND ZINC FINGER DOMAIN-CONTAINING"/>
    <property type="match status" value="1"/>
</dbReference>
<dbReference type="GO" id="GO:0005634">
    <property type="term" value="C:nucleus"/>
    <property type="evidence" value="ECO:0007669"/>
    <property type="project" value="TreeGrafter"/>
</dbReference>
<keyword evidence="2" id="KW-0677">Repeat</keyword>
<dbReference type="Gene3D" id="3.30.160.60">
    <property type="entry name" value="Classic Zinc Finger"/>
    <property type="match status" value="6"/>
</dbReference>
<sequence length="783" mass="90478">MTSLLKETYSSAELFDNDGITWTTVIKEEKSIVAEILETFDGVDDGIIELSVTDDCQIISSHIQEPTTSIKREADDIISINNSSDFVEFKSEIPGLENHDIDWDSQMNQGLGGKVSNRAKSLTKSGLLRKVGYKKSKAKKLLSSAKPHNNSYNDDSYLMKIASQKEHYDHFLFSHISEETNSEDQMITVVADDSSESDLQYFETCELTDNGDGMQSSLQIEYGSGVDIYESVEAYDSDTEFKEPKSKRRVSKGVRTRCNRCAMQFSSRSELVHHRKLIHRNTFTCDLCGAVYKSAFKYHCHMGGHDNRFTCGQCKRTFQRITGFKKHMRYCHKVANPNICVVCGLCLTSFAGLDTHIREEHPDDYRLIHSFFKQCTHCRYQFMTELSYLNHIKSAPYTCSECHLNFECNNKLSSHMSFKHKPQVCARCGKEFDAFDQYTYHVRYHHTDKHIKCPYCEERFRVRSRLLIHIDVNHTDGHNYKCNHCDYTAKNYASVNRHRRIAHMPKSETHKNVCEICGKSFLVLSRLKVHMKSHSDAKPYVCTVCGRGYKFQYLLKRHHRNPDICLRVLFPNGTRLERKGRRRCDMCQIDFGSPDELAIHMVQVHKVKIETKEVREDDMIIDESDQEVIVEDKMTIQLKVDSESRDLLEPSNVIRVTDEENLIETEEVDQKEFSKTEDQTVDSRDSYVSDIPHVETHIRSSSSDQEGSNDQESASFALLSKSCMESENVKYRRNKSQQDQQNLDNYSVSNSGELKRPTHNTNVHRHRLAETQKIRGRRKLSAT</sequence>
<feature type="domain" description="C2H2-type" evidence="7">
    <location>
        <begin position="397"/>
        <end position="420"/>
    </location>
</feature>
<protein>
    <submittedName>
        <fullName evidence="9">Zinc finger protein 699</fullName>
    </submittedName>
</protein>
<dbReference type="GO" id="GO:0000977">
    <property type="term" value="F:RNA polymerase II transcription regulatory region sequence-specific DNA binding"/>
    <property type="evidence" value="ECO:0007669"/>
    <property type="project" value="TreeGrafter"/>
</dbReference>
<feature type="compositionally biased region" description="Basic residues" evidence="6">
    <location>
        <begin position="774"/>
        <end position="783"/>
    </location>
</feature>
<feature type="domain" description="C2H2-type" evidence="7">
    <location>
        <begin position="480"/>
        <end position="508"/>
    </location>
</feature>
<dbReference type="FunFam" id="3.30.160.60:FF:000446">
    <property type="entry name" value="Zinc finger protein"/>
    <property type="match status" value="1"/>
</dbReference>
<evidence type="ECO:0000256" key="1">
    <source>
        <dbReference type="ARBA" id="ARBA00022723"/>
    </source>
</evidence>
<dbReference type="KEGG" id="hazt:108671888"/>
<dbReference type="RefSeq" id="XP_018014971.1">
    <property type="nucleotide sequence ID" value="XM_018159482.2"/>
</dbReference>
<dbReference type="OMA" id="RTDINTH"/>
<gene>
    <name evidence="9" type="primary">LOC108671888</name>
</gene>
<dbReference type="PROSITE" id="PS00028">
    <property type="entry name" value="ZINC_FINGER_C2H2_1"/>
    <property type="match status" value="8"/>
</dbReference>
<evidence type="ECO:0000259" key="7">
    <source>
        <dbReference type="PROSITE" id="PS50157"/>
    </source>
</evidence>
<evidence type="ECO:0000313" key="8">
    <source>
        <dbReference type="Proteomes" id="UP000694843"/>
    </source>
</evidence>
<dbReference type="AlphaFoldDB" id="A0A8B7NPC3"/>
<evidence type="ECO:0000256" key="5">
    <source>
        <dbReference type="PROSITE-ProRule" id="PRU00042"/>
    </source>
</evidence>
<proteinExistence type="predicted"/>
<dbReference type="GeneID" id="108671888"/>
<feature type="region of interest" description="Disordered" evidence="6">
    <location>
        <begin position="728"/>
        <end position="783"/>
    </location>
</feature>
<keyword evidence="1" id="KW-0479">Metal-binding</keyword>
<feature type="compositionally biased region" description="Polar residues" evidence="6">
    <location>
        <begin position="737"/>
        <end position="752"/>
    </location>
</feature>
<dbReference type="OrthoDB" id="654211at2759"/>
<feature type="domain" description="C2H2-type" evidence="7">
    <location>
        <begin position="309"/>
        <end position="337"/>
    </location>
</feature>
<dbReference type="PANTHER" id="PTHR24379:SF127">
    <property type="entry name" value="BLOODY FINGERS-RELATED"/>
    <property type="match status" value="1"/>
</dbReference>
<feature type="domain" description="C2H2-type" evidence="7">
    <location>
        <begin position="256"/>
        <end position="284"/>
    </location>
</feature>
<feature type="region of interest" description="Disordered" evidence="6">
    <location>
        <begin position="669"/>
        <end position="691"/>
    </location>
</feature>
<feature type="domain" description="C2H2-type" evidence="7">
    <location>
        <begin position="423"/>
        <end position="450"/>
    </location>
</feature>
<dbReference type="InterPro" id="IPR036236">
    <property type="entry name" value="Znf_C2H2_sf"/>
</dbReference>
<feature type="domain" description="C2H2-type" evidence="7">
    <location>
        <begin position="540"/>
        <end position="560"/>
    </location>
</feature>
<dbReference type="GO" id="GO:0000981">
    <property type="term" value="F:DNA-binding transcription factor activity, RNA polymerase II-specific"/>
    <property type="evidence" value="ECO:0007669"/>
    <property type="project" value="TreeGrafter"/>
</dbReference>
<dbReference type="Pfam" id="PF00096">
    <property type="entry name" value="zf-C2H2"/>
    <property type="match status" value="1"/>
</dbReference>
<keyword evidence="8" id="KW-1185">Reference proteome</keyword>
<evidence type="ECO:0000256" key="4">
    <source>
        <dbReference type="ARBA" id="ARBA00022833"/>
    </source>
</evidence>
<dbReference type="SMART" id="SM00355">
    <property type="entry name" value="ZnF_C2H2"/>
    <property type="match status" value="12"/>
</dbReference>
<evidence type="ECO:0000256" key="2">
    <source>
        <dbReference type="ARBA" id="ARBA00022737"/>
    </source>
</evidence>
<keyword evidence="4" id="KW-0862">Zinc</keyword>